<proteinExistence type="predicted"/>
<keyword evidence="11" id="KW-1185">Reference proteome</keyword>
<dbReference type="InterPro" id="IPR051346">
    <property type="entry name" value="OTU_Deubiquitinase"/>
</dbReference>
<dbReference type="InterPro" id="IPR046541">
    <property type="entry name" value="DUF6606"/>
</dbReference>
<keyword evidence="3" id="KW-0645">Protease</keyword>
<evidence type="ECO:0000259" key="8">
    <source>
        <dbReference type="Pfam" id="PF12359"/>
    </source>
</evidence>
<evidence type="ECO:0000256" key="6">
    <source>
        <dbReference type="ARBA" id="ARBA00022807"/>
    </source>
</evidence>
<feature type="domain" description="DUF3638" evidence="7">
    <location>
        <begin position="2020"/>
        <end position="2243"/>
    </location>
</feature>
<dbReference type="PANTHER" id="PTHR13367">
    <property type="entry name" value="UBIQUITIN THIOESTERASE"/>
    <property type="match status" value="1"/>
</dbReference>
<evidence type="ECO:0000256" key="1">
    <source>
        <dbReference type="ARBA" id="ARBA00000707"/>
    </source>
</evidence>
<dbReference type="GO" id="GO:0004843">
    <property type="term" value="F:cysteine-type deubiquitinase activity"/>
    <property type="evidence" value="ECO:0007669"/>
    <property type="project" value="UniProtKB-EC"/>
</dbReference>
<keyword evidence="4" id="KW-0833">Ubl conjugation pathway</keyword>
<reference evidence="10" key="1">
    <citation type="submission" date="2021-07" db="EMBL/GenBank/DDBJ databases">
        <authorList>
            <person name="Durling M."/>
        </authorList>
    </citation>
    <scope>NUCLEOTIDE SEQUENCE</scope>
</reference>
<comment type="catalytic activity">
    <reaction evidence="1">
        <text>Thiol-dependent hydrolysis of ester, thioester, amide, peptide and isopeptide bonds formed by the C-terminal Gly of ubiquitin (a 76-residue protein attached to proteins as an intracellular targeting signal).</text>
        <dbReference type="EC" id="3.4.19.12"/>
    </reaction>
</comment>
<sequence>MVIPLSVRPPLHAITYMIHHTFLPPNVPQEDDFDPRNEETLLCTLSDALQQFKAAAGSSEQGVLESISTMISNLRSVREDSGAISEANLERALQKLSEKGGVMPLYIRAQNAGVIISKVSDGICFEIFELSPDNESVITTKGRLRRSFPASACVVNQVIFNEDGFQATLAQTIAKMSHQAAPDMQPKVRKARQQHNENRDATHPRLVTEHLMSFLMASGTPTNVSTIWKNTREEVMWKDSFLPWRRSPMWLLIRVAMQLQFSRQGSNDLYKAFMVFFLAHVLRLSHENNLRSDVLCAMNAKLSRRLFKLGVEQAKPWIHMLEPVMSETHSLVNRRWQNIRKKASPDLDLRRLMSIEPKNDTATHLPKLDRFIATMSQRKGSTSSHGFEPSSKLPSYPPDDLSYGLDACSVDYLTFNLAAFESWVECNLPNWLDHHVRDVMTCGHLKSLIESYHQSATSQYAGNPEGSSVMLLTIMELWVACDKSACALYDLLPDFDPEIPVELLQSLVLPFKGQMSRLSKIEGYIQTRQRGAKSGSPSLLYSFGDLSAFSVRYFDQSLDHQALLSRIETQASREREEKCMELCKKKEEYRTLMQYYDQSTCVFYEVVTDSFHGFCESRHRNPCSKCQSKEQAAAINIDAHEWPLPSNRQEAKSVVFELMVPAAFGQWRDATTFLLNDILGCNYSAQDHPWARHTPQNYKGLSSFFVCSSPSALRVGLLSQVKPHTNTHRRNKTIAVTVEEDVCLHNGLQYQYYDSDRDTFTSPFRATDTVLNLCTYKLPQRSLLLQEFLARPPSMPSGLSPNTVIAQQSDCPVHLSLDEFKALCSLPLGYRIQWMNILVQLSTPSIDFTKVETSIFLLQVIYQAGPPNGGSSHRASHDDLANESFGHAILFQLRNALQRVEKNWESSLALQSFVHLAARLLSFSSSAEIQDKCLKYLASARRIAFGWVTLLEDKAIHSIDDDQRTEFLLQTINVALVCASTFDVEQRHLRDILSSSSEASVLIQCSITIQENLRSTLDKPALLIVLERWRKLSYRALPMLVSEILEKGSTCLDDAVRSSWSDYQHGSSWVLVDVPHHHWLSSTTAARSDSGPLSVHFNLLTAELLVNGRPLARLPIKYESHAIYGSLFGHSALEVMPSLVPGMEFSTKAVYAGFTIHLGMQATIDSLGSPDTDLLLHAVRGDRKYDLLPSRVFRGKLPVSFIDDFTHWYDHVSNSIEFRPIENPWSSSPANWWLTKVASSWRLARNGVVLISVSSNSAQTLLGILSALEEPLQIHLFFHGASESLDIEVPRLRLSFDLQPGSTLLRSRQFSDMFIDTHQDIGTLVGLQNKLVLKHEKPGHDRIVIIPEGRVTYQRTLDHVMVNIDQNTAVKAQAYYIDKRLGRIVDSGDLQSKLFLGYLNGLTSYCLPDPLTQRTGTEQALWMLSSAAVRSFDVLTRGNLAILEHLARLAPGRAYYPANERVMHAVTWDSELSFLSQHGSFFTSVEAIFEQANVAKIFHPETHIEVPNLDFTTQHLLQRDLIRSSTFRVSDFGAEQYTIEQDATYSPRDRGQCSKRASRAFVIASLLFQNRAVLHTTFYHGLRDSLWKSLNDCGTIDGPKLTLESTLLKFDSKWLKQPLGAWWCRAHLSLSHSRHQYNRFLVMMWLSTAAYSESADMSVIYTIAAFYNVANVAQITPPPINQFQLHRGARADLSELKKVIQSARRPFTSCADARLPKLEGESQHDAQQRRKRLFQGHQDRAINHLATELERQWPCEAPQTPPVLDTYLNTSQAMTGANLKFKTWFENYRFFEYLGHIEDALQRQVVEPIPMHSHVLPVPESNTQRKARHISSAELFNTPPPSIFSKAPAGLEGLVRNESGEAEHPLRLGALLDRLDAQVRTKCEEYYGKRLRSSLLSLKGRAKKPILDPQGKDIMQVLDQYLDDCNQHVQQLYSSMVEAITGESHTARGLAATIHQWPRVSPSLFLQELTYARWDKLATPWKECLIKYGLALTEVQRAERLVNLASDPVGLVHELLNTGHRNWNPFEFPESLLLEVESGIMIREVQEDIAHQMRSPPSDQNAVMQLNMGEGKSTVALPIVALKLADGKQLVRVFVAKPQSKQMFEILVAKLGSLLGRRIYHMPFSRALRLDQSQADAIGSMCRDCMANRGILLLQPEHILSFKLMGIECLETGHESVGQSLLTSQHFFDTRSRDIIDESDENFSVKFELIYTMGTQRPIELSPERWEIIQSVLGLIARFVREVKRDLPLSIEVDDRWLGRFPKTRILRDDAYQPILEKVADHICKVGLFGLPVSRQPVDIQQKVFKYITKSDLTAEEAAVFESKSSASFWTDSRRSHLLLVRGLIAGGVLSFALACKRWRVDYGPDPHRLPKTKLAVPFRAKDSPTPRSEFSHPDIVIVLTALSYYYGGLDDDDLFASFGHLLKSDQAQLEYGEWVYTASEIPDSFRQLSGVNVKDRFQCVEQLFPSLRYSKGAIDYFLSHLIFPKEMKEFPHKISASGWDIGQIKTYPTTGFSGTNDSRHLLPLSVQQLDLPEQEHTNALVLEYLLGDENSVELLPQRDGSTESDAEFLLATVSKMVPAVRVILDVGAQILELDNLQVAKTWLDMRTFNDQTKAVIFFSQNDELLVLDRKGQIEPLQTSPFAKQLDACLVFLDQAHTRGTDLKLPTDYRAAVTLGANLTKDRLVQACMRMRKLGKGQSVVFCVPEEIKRKISERTLTQNDIITVADVLIWTICETCVELRRSLAQWATQGLRFENQKGLWASARSENGFDFSRSQVKEFLEEEAQTLNHRYGPRAAAETPSRSVWDEKNQNIGRIIERCQEFESLHFDSATLQEEQERELSPEIEQERQVERPAPAVPERHCIHNDLKFLIMTGEFKAHSPAFLPAFEALRSSSAATHLDVSQFPRDLYVTADFARTIKTSGSNYVSDAYQRPVQWILTCTGPSTVSHLVVISPFEVQELLDLIREYRRVTLHLYAPRSNLEFRPLDALDLFTVGKEYGCLSIPRHLIVQLNLFAGQLYLSSFKEYIEVCDFLGLAWRATEQGLSVRGVGGFTVQACGNVGFHDGLVMFFKVLMMKIRRNCESIEKTHLGKILHGAMLEERDFANQRIIDQ</sequence>
<evidence type="ECO:0000313" key="11">
    <source>
        <dbReference type="Proteomes" id="UP000701801"/>
    </source>
</evidence>
<gene>
    <name evidence="10" type="ORF">HYALB_00001729</name>
</gene>
<feature type="domain" description="DUF3645" evidence="8">
    <location>
        <begin position="2366"/>
        <end position="2401"/>
    </location>
</feature>
<dbReference type="EMBL" id="CAJVRM010000041">
    <property type="protein sequence ID" value="CAG8972326.1"/>
    <property type="molecule type" value="Genomic_DNA"/>
</dbReference>
<evidence type="ECO:0000256" key="2">
    <source>
        <dbReference type="ARBA" id="ARBA00012759"/>
    </source>
</evidence>
<dbReference type="PANTHER" id="PTHR13367:SF34">
    <property type="match status" value="1"/>
</dbReference>
<dbReference type="EC" id="3.4.19.12" evidence="2"/>
<dbReference type="Pfam" id="PF12340">
    <property type="entry name" value="DUF3638"/>
    <property type="match status" value="1"/>
</dbReference>
<evidence type="ECO:0000259" key="9">
    <source>
        <dbReference type="Pfam" id="PF20255"/>
    </source>
</evidence>
<evidence type="ECO:0000313" key="10">
    <source>
        <dbReference type="EMBL" id="CAG8972326.1"/>
    </source>
</evidence>
<dbReference type="Proteomes" id="UP000701801">
    <property type="component" value="Unassembled WGS sequence"/>
</dbReference>
<keyword evidence="6" id="KW-0788">Thiol protease</keyword>
<dbReference type="Pfam" id="PF20255">
    <property type="entry name" value="DUF6606"/>
    <property type="match status" value="1"/>
</dbReference>
<accession>A0A9N9LGS3</accession>
<feature type="domain" description="DUF6606" evidence="9">
    <location>
        <begin position="17"/>
        <end position="282"/>
    </location>
</feature>
<comment type="caution">
    <text evidence="10">The sequence shown here is derived from an EMBL/GenBank/DDBJ whole genome shotgun (WGS) entry which is preliminary data.</text>
</comment>
<evidence type="ECO:0000256" key="4">
    <source>
        <dbReference type="ARBA" id="ARBA00022786"/>
    </source>
</evidence>
<protein>
    <recommendedName>
        <fullName evidence="2">ubiquitinyl hydrolase 1</fullName>
        <ecNumber evidence="2">3.4.19.12</ecNumber>
    </recommendedName>
</protein>
<name>A0A9N9LGS3_9HELO</name>
<evidence type="ECO:0000256" key="3">
    <source>
        <dbReference type="ARBA" id="ARBA00022670"/>
    </source>
</evidence>
<dbReference type="InterPro" id="IPR022105">
    <property type="entry name" value="DUF3645"/>
</dbReference>
<organism evidence="10 11">
    <name type="scientific">Hymenoscyphus albidus</name>
    <dbReference type="NCBI Taxonomy" id="595503"/>
    <lineage>
        <taxon>Eukaryota</taxon>
        <taxon>Fungi</taxon>
        <taxon>Dikarya</taxon>
        <taxon>Ascomycota</taxon>
        <taxon>Pezizomycotina</taxon>
        <taxon>Leotiomycetes</taxon>
        <taxon>Helotiales</taxon>
        <taxon>Helotiaceae</taxon>
        <taxon>Hymenoscyphus</taxon>
    </lineage>
</organism>
<dbReference type="InterPro" id="IPR022099">
    <property type="entry name" value="DUF3638"/>
</dbReference>
<dbReference type="Pfam" id="PF12359">
    <property type="entry name" value="DUF3645"/>
    <property type="match status" value="1"/>
</dbReference>
<keyword evidence="5" id="KW-0378">Hydrolase</keyword>
<evidence type="ECO:0000256" key="5">
    <source>
        <dbReference type="ARBA" id="ARBA00022801"/>
    </source>
</evidence>
<dbReference type="OrthoDB" id="3182339at2759"/>
<dbReference type="GO" id="GO:0006508">
    <property type="term" value="P:proteolysis"/>
    <property type="evidence" value="ECO:0007669"/>
    <property type="project" value="UniProtKB-KW"/>
</dbReference>
<evidence type="ECO:0000259" key="7">
    <source>
        <dbReference type="Pfam" id="PF12340"/>
    </source>
</evidence>